<dbReference type="PIRSF" id="PIRSF004761">
    <property type="entry name" value="Hydrgn_mat_HypA"/>
    <property type="match status" value="1"/>
</dbReference>
<keyword evidence="7" id="KW-1185">Reference proteome</keyword>
<evidence type="ECO:0000313" key="7">
    <source>
        <dbReference type="Proteomes" id="UP001458946"/>
    </source>
</evidence>
<evidence type="ECO:0000256" key="3">
    <source>
        <dbReference type="ARBA" id="ARBA00022723"/>
    </source>
</evidence>
<evidence type="ECO:0000256" key="1">
    <source>
        <dbReference type="ARBA" id="ARBA00010748"/>
    </source>
</evidence>
<dbReference type="PROSITE" id="PS01249">
    <property type="entry name" value="HYPA"/>
    <property type="match status" value="1"/>
</dbReference>
<sequence length="117" mass="12406">MHETSIAVSLVEVACDVLHEYGAARASALTVRLGEWSSVIPEALMAAFPACSDGTPLSGASLKIVRIPGVGECPNHGPVELELSRGLRCPLCGERTPKLLQGDELELEELELVELVS</sequence>
<feature type="binding site" evidence="5">
    <location>
        <position position="89"/>
    </location>
    <ligand>
        <name>Zn(2+)</name>
        <dbReference type="ChEBI" id="CHEBI:29105"/>
    </ligand>
</feature>
<feature type="binding site" evidence="5">
    <location>
        <position position="2"/>
    </location>
    <ligand>
        <name>Ni(2+)</name>
        <dbReference type="ChEBI" id="CHEBI:49786"/>
    </ligand>
</feature>
<dbReference type="InterPro" id="IPR020538">
    <property type="entry name" value="Hydgase_Ni_incorp_HypA/HybF_CS"/>
</dbReference>
<name>A0ABP9VC70_9DEIO</name>
<dbReference type="Proteomes" id="UP001458946">
    <property type="component" value="Unassembled WGS sequence"/>
</dbReference>
<dbReference type="RefSeq" id="WP_353540882.1">
    <property type="nucleotide sequence ID" value="NZ_BAABRN010000005.1"/>
</dbReference>
<dbReference type="HAMAP" id="MF_00213">
    <property type="entry name" value="HypA_HybF"/>
    <property type="match status" value="1"/>
</dbReference>
<feature type="binding site" evidence="5">
    <location>
        <position position="92"/>
    </location>
    <ligand>
        <name>Zn(2+)</name>
        <dbReference type="ChEBI" id="CHEBI:29105"/>
    </ligand>
</feature>
<evidence type="ECO:0000256" key="2">
    <source>
        <dbReference type="ARBA" id="ARBA00022596"/>
    </source>
</evidence>
<dbReference type="EMBL" id="BAABRN010000005">
    <property type="protein sequence ID" value="GAA5500903.1"/>
    <property type="molecule type" value="Genomic_DNA"/>
</dbReference>
<evidence type="ECO:0000256" key="4">
    <source>
        <dbReference type="ARBA" id="ARBA00022833"/>
    </source>
</evidence>
<accession>A0ABP9VC70</accession>
<evidence type="ECO:0000313" key="6">
    <source>
        <dbReference type="EMBL" id="GAA5500903.1"/>
    </source>
</evidence>
<dbReference type="PANTHER" id="PTHR34535:SF3">
    <property type="entry name" value="HYDROGENASE MATURATION FACTOR HYPA"/>
    <property type="match status" value="1"/>
</dbReference>
<dbReference type="Pfam" id="PF01155">
    <property type="entry name" value="HypA"/>
    <property type="match status" value="1"/>
</dbReference>
<feature type="binding site" evidence="5">
    <location>
        <position position="73"/>
    </location>
    <ligand>
        <name>Zn(2+)</name>
        <dbReference type="ChEBI" id="CHEBI:29105"/>
    </ligand>
</feature>
<dbReference type="Gene3D" id="3.30.2320.80">
    <property type="match status" value="1"/>
</dbReference>
<keyword evidence="2 5" id="KW-0533">Nickel</keyword>
<gene>
    <name evidence="5 6" type="primary">hypA</name>
    <name evidence="6" type="ORF">Dxin01_00631</name>
</gene>
<keyword evidence="4 5" id="KW-0862">Zinc</keyword>
<keyword evidence="3 5" id="KW-0479">Metal-binding</keyword>
<feature type="binding site" evidence="5">
    <location>
        <position position="76"/>
    </location>
    <ligand>
        <name>Zn(2+)</name>
        <dbReference type="ChEBI" id="CHEBI:29105"/>
    </ligand>
</feature>
<evidence type="ECO:0000256" key="5">
    <source>
        <dbReference type="HAMAP-Rule" id="MF_00213"/>
    </source>
</evidence>
<comment type="function">
    <text evidence="5">Involved in the maturation of [NiFe] hydrogenases. Required for nickel insertion into the metal center of the hydrogenase.</text>
</comment>
<comment type="caution">
    <text evidence="6">The sequence shown here is derived from an EMBL/GenBank/DDBJ whole genome shotgun (WGS) entry which is preliminary data.</text>
</comment>
<dbReference type="InterPro" id="IPR000688">
    <property type="entry name" value="HypA/HybF"/>
</dbReference>
<proteinExistence type="inferred from homology"/>
<dbReference type="PANTHER" id="PTHR34535">
    <property type="entry name" value="HYDROGENASE MATURATION FACTOR HYPA"/>
    <property type="match status" value="1"/>
</dbReference>
<organism evidence="6 7">
    <name type="scientific">Deinococcus xinjiangensis</name>
    <dbReference type="NCBI Taxonomy" id="457454"/>
    <lineage>
        <taxon>Bacteria</taxon>
        <taxon>Thermotogati</taxon>
        <taxon>Deinococcota</taxon>
        <taxon>Deinococci</taxon>
        <taxon>Deinococcales</taxon>
        <taxon>Deinococcaceae</taxon>
        <taxon>Deinococcus</taxon>
    </lineage>
</organism>
<reference evidence="6 7" key="1">
    <citation type="submission" date="2024-02" db="EMBL/GenBank/DDBJ databases">
        <title>Deinococcus xinjiangensis NBRC 107630.</title>
        <authorList>
            <person name="Ichikawa N."/>
            <person name="Katano-Makiyama Y."/>
            <person name="Hidaka K."/>
        </authorList>
    </citation>
    <scope>NUCLEOTIDE SEQUENCE [LARGE SCALE GENOMIC DNA]</scope>
    <source>
        <strain evidence="6 7">NBRC 107630</strain>
    </source>
</reference>
<protein>
    <recommendedName>
        <fullName evidence="5">Hydrogenase maturation factor HypA</fullName>
    </recommendedName>
</protein>
<comment type="similarity">
    <text evidence="1 5">Belongs to the HypA/HybF family.</text>
</comment>